<reference evidence="1 2" key="1">
    <citation type="submission" date="2019-02" db="EMBL/GenBank/DDBJ databases">
        <title>Complete Genome Sequence and Methylome Analysis of Sphaerotilus natans subsp. sulfidivorans D-507.</title>
        <authorList>
            <person name="Fomenkov A."/>
            <person name="Gridneva E."/>
            <person name="Smolyakov D."/>
            <person name="Dubinina G."/>
            <person name="Vincze T."/>
            <person name="Grabovich M."/>
            <person name="Roberts R.J."/>
        </authorList>
    </citation>
    <scope>NUCLEOTIDE SEQUENCE [LARGE SCALE GENOMIC DNA]</scope>
    <source>
        <strain evidence="1 2">D-507</strain>
    </source>
</reference>
<evidence type="ECO:0000313" key="1">
    <source>
        <dbReference type="EMBL" id="QEN00988.1"/>
    </source>
</evidence>
<gene>
    <name evidence="1" type="ORF">EWH46_09520</name>
</gene>
<evidence type="ECO:0000313" key="2">
    <source>
        <dbReference type="Proteomes" id="UP000323522"/>
    </source>
</evidence>
<protein>
    <submittedName>
        <fullName evidence="1">Uncharacterized protein</fullName>
    </submittedName>
</protein>
<dbReference type="AlphaFoldDB" id="A0A5C1Q0H7"/>
<sequence>MSNTERFVDTGKLLTAFADEVLVTCIGCGAPGVVRATWSPYKWNAKFECSNCNLVLSSEAGHWVGAVRAAGRQPCGYCGHKWLTPTVAYEALPPEPPTQLAAECPECGRQTFVTATLTRALPEDRSCDPHFGLSLRLATSTRHGTVWAYNLRHLNELSGYVTAKLRVRQNSGNRAMFSRLPKWMKLAKHRDEIAKALCKLNAMA</sequence>
<name>A0A5C1Q0H7_9BURK</name>
<accession>A0A5C1Q0H7</accession>
<dbReference type="Proteomes" id="UP000323522">
    <property type="component" value="Chromosome"/>
</dbReference>
<dbReference type="EMBL" id="CP035708">
    <property type="protein sequence ID" value="QEN00988.1"/>
    <property type="molecule type" value="Genomic_DNA"/>
</dbReference>
<dbReference type="KEGG" id="snn:EWH46_09520"/>
<proteinExistence type="predicted"/>
<dbReference type="OrthoDB" id="7189707at2"/>
<organism evidence="1 2">
    <name type="scientific">Sphaerotilus sulfidivorans</name>
    <dbReference type="NCBI Taxonomy" id="639200"/>
    <lineage>
        <taxon>Bacteria</taxon>
        <taxon>Pseudomonadati</taxon>
        <taxon>Pseudomonadota</taxon>
        <taxon>Betaproteobacteria</taxon>
        <taxon>Burkholderiales</taxon>
        <taxon>Sphaerotilaceae</taxon>
        <taxon>Sphaerotilus</taxon>
    </lineage>
</organism>